<proteinExistence type="predicted"/>
<keyword evidence="1" id="KW-0472">Membrane</keyword>
<reference evidence="2 3" key="1">
    <citation type="journal article" date="2016" name="Nat. Commun.">
        <title>Thousands of microbial genomes shed light on interconnected biogeochemical processes in an aquifer system.</title>
        <authorList>
            <person name="Anantharaman K."/>
            <person name="Brown C.T."/>
            <person name="Hug L.A."/>
            <person name="Sharon I."/>
            <person name="Castelle C.J."/>
            <person name="Probst A.J."/>
            <person name="Thomas B.C."/>
            <person name="Singh A."/>
            <person name="Wilkins M.J."/>
            <person name="Karaoz U."/>
            <person name="Brodie E.L."/>
            <person name="Williams K.H."/>
            <person name="Hubbard S.S."/>
            <person name="Banfield J.F."/>
        </authorList>
    </citation>
    <scope>NUCLEOTIDE SEQUENCE [LARGE SCALE GENOMIC DNA]</scope>
</reference>
<name>A0A1F7JJ22_9BACT</name>
<protein>
    <submittedName>
        <fullName evidence="2">Uncharacterized protein</fullName>
    </submittedName>
</protein>
<dbReference type="Pfam" id="PF05137">
    <property type="entry name" value="PilN"/>
    <property type="match status" value="1"/>
</dbReference>
<feature type="transmembrane region" description="Helical" evidence="1">
    <location>
        <begin position="20"/>
        <end position="44"/>
    </location>
</feature>
<evidence type="ECO:0000313" key="2">
    <source>
        <dbReference type="EMBL" id="OGK55586.1"/>
    </source>
</evidence>
<evidence type="ECO:0000256" key="1">
    <source>
        <dbReference type="SAM" id="Phobius"/>
    </source>
</evidence>
<dbReference type="InterPro" id="IPR007813">
    <property type="entry name" value="PilN"/>
</dbReference>
<keyword evidence="1" id="KW-0812">Transmembrane</keyword>
<dbReference type="Proteomes" id="UP000178486">
    <property type="component" value="Unassembled WGS sequence"/>
</dbReference>
<gene>
    <name evidence="2" type="ORF">A3B56_02440</name>
</gene>
<dbReference type="EMBL" id="MGAU01000008">
    <property type="protein sequence ID" value="OGK55586.1"/>
    <property type="molecule type" value="Genomic_DNA"/>
</dbReference>
<sequence length="194" mass="22188">MSKINLLPKEEFDRKSYGKFLKWVLTYGRYIIISVELVVFLVFFSRFVYDQQLAELQEEIEQKQSIVASAAKFEQEISSIQTRLAQVKAYESRRSTYYTILLKLKEITPVDIAFTKISFEGNEIIFSGEALTNESFAKFITTLTGEPLFTEITINTLEKDDSTKSLIFTTTVQLATKPGKSLLHEQTTILPGKT</sequence>
<evidence type="ECO:0000313" key="3">
    <source>
        <dbReference type="Proteomes" id="UP000178486"/>
    </source>
</evidence>
<accession>A0A1F7JJ22</accession>
<dbReference type="PANTHER" id="PTHR40278:SF1">
    <property type="entry name" value="DNA UTILIZATION PROTEIN HOFN"/>
    <property type="match status" value="1"/>
</dbReference>
<dbReference type="InterPro" id="IPR052534">
    <property type="entry name" value="Extracell_DNA_Util/SecSys_Comp"/>
</dbReference>
<dbReference type="AlphaFoldDB" id="A0A1F7JJ22"/>
<organism evidence="2 3">
    <name type="scientific">Candidatus Roizmanbacteria bacterium RIFCSPLOWO2_01_FULL_45_11</name>
    <dbReference type="NCBI Taxonomy" id="1802070"/>
    <lineage>
        <taxon>Bacteria</taxon>
        <taxon>Candidatus Roizmaniibacteriota</taxon>
    </lineage>
</organism>
<comment type="caution">
    <text evidence="2">The sequence shown here is derived from an EMBL/GenBank/DDBJ whole genome shotgun (WGS) entry which is preliminary data.</text>
</comment>
<keyword evidence="1" id="KW-1133">Transmembrane helix</keyword>
<dbReference type="PANTHER" id="PTHR40278">
    <property type="entry name" value="DNA UTILIZATION PROTEIN HOFN"/>
    <property type="match status" value="1"/>
</dbReference>